<dbReference type="Gene3D" id="3.40.50.720">
    <property type="entry name" value="NAD(P)-binding Rossmann-like Domain"/>
    <property type="match status" value="1"/>
</dbReference>
<feature type="domain" description="GFO/IDH/MocA-like oxidoreductase" evidence="2">
    <location>
        <begin position="125"/>
        <end position="245"/>
    </location>
</feature>
<name>A0A229UKA7_9BACL</name>
<accession>A0A229UKA7</accession>
<dbReference type="PANTHER" id="PTHR43708:SF8">
    <property type="entry name" value="OXIDOREDUCTASE"/>
    <property type="match status" value="1"/>
</dbReference>
<reference evidence="3 4" key="1">
    <citation type="submission" date="2017-07" db="EMBL/GenBank/DDBJ databases">
        <title>Genome sequencing and assembly of Paenibacillus rigui.</title>
        <authorList>
            <person name="Mayilraj S."/>
        </authorList>
    </citation>
    <scope>NUCLEOTIDE SEQUENCE [LARGE SCALE GENOMIC DNA]</scope>
    <source>
        <strain evidence="3 4">JCM 16352</strain>
    </source>
</reference>
<dbReference type="Pfam" id="PF01408">
    <property type="entry name" value="GFO_IDH_MocA"/>
    <property type="match status" value="1"/>
</dbReference>
<dbReference type="SUPFAM" id="SSF51735">
    <property type="entry name" value="NAD(P)-binding Rossmann-fold domains"/>
    <property type="match status" value="1"/>
</dbReference>
<gene>
    <name evidence="3" type="ORF">CF651_24390</name>
</gene>
<dbReference type="AlphaFoldDB" id="A0A229UKA7"/>
<dbReference type="Proteomes" id="UP000215509">
    <property type="component" value="Unassembled WGS sequence"/>
</dbReference>
<organism evidence="3 4">
    <name type="scientific">Paenibacillus rigui</name>
    <dbReference type="NCBI Taxonomy" id="554312"/>
    <lineage>
        <taxon>Bacteria</taxon>
        <taxon>Bacillati</taxon>
        <taxon>Bacillota</taxon>
        <taxon>Bacilli</taxon>
        <taxon>Bacillales</taxon>
        <taxon>Paenibacillaceae</taxon>
        <taxon>Paenibacillus</taxon>
    </lineage>
</organism>
<feature type="domain" description="Gfo/Idh/MocA-like oxidoreductase N-terminal" evidence="1">
    <location>
        <begin position="29"/>
        <end position="114"/>
    </location>
</feature>
<dbReference type="EMBL" id="NMQW01000039">
    <property type="protein sequence ID" value="OXM83734.1"/>
    <property type="molecule type" value="Genomic_DNA"/>
</dbReference>
<sequence>MKALLAGLGVAGFSWYKRLKQFGGLEIAVVEPDASMKSKMEGDPYPFYTSLAEALEKEQPDFVVNVTPPHVHTAVNGLAFDRRIPVLCEKPISFDYEESIRIVERAAREGIPFMIAENYRRFAYVRKLKELLEVGTIGRITTVDITFYRYHHTQRKYTVSLLDDIAVHHWDMVRYLTGKEAARVFARNFNPIGSWSAEPADINLYAWLEMEDGIAVSYTGSITSRGKQTEWGGNWRIEGTGGAIEVAGKSLLVYSKEGALIRTVDDFGDVPPSDTLAEFIVCLRDGGDNETSAKDYLKTQAIVHYANESSRLKAVVDLKLHDIS</sequence>
<proteinExistence type="predicted"/>
<dbReference type="PANTHER" id="PTHR43708">
    <property type="entry name" value="CONSERVED EXPRESSED OXIDOREDUCTASE (EUROFUNG)"/>
    <property type="match status" value="1"/>
</dbReference>
<dbReference type="GO" id="GO:0000166">
    <property type="term" value="F:nucleotide binding"/>
    <property type="evidence" value="ECO:0007669"/>
    <property type="project" value="InterPro"/>
</dbReference>
<dbReference type="SUPFAM" id="SSF55347">
    <property type="entry name" value="Glyceraldehyde-3-phosphate dehydrogenase-like, C-terminal domain"/>
    <property type="match status" value="1"/>
</dbReference>
<dbReference type="Pfam" id="PF22725">
    <property type="entry name" value="GFO_IDH_MocA_C3"/>
    <property type="match status" value="1"/>
</dbReference>
<evidence type="ECO:0000259" key="1">
    <source>
        <dbReference type="Pfam" id="PF01408"/>
    </source>
</evidence>
<evidence type="ECO:0000313" key="3">
    <source>
        <dbReference type="EMBL" id="OXM83734.1"/>
    </source>
</evidence>
<evidence type="ECO:0000259" key="2">
    <source>
        <dbReference type="Pfam" id="PF22725"/>
    </source>
</evidence>
<dbReference type="OrthoDB" id="9800252at2"/>
<protein>
    <submittedName>
        <fullName evidence="3">Oxidoreductase</fullName>
    </submittedName>
</protein>
<dbReference type="InterPro" id="IPR051317">
    <property type="entry name" value="Gfo/Idh/MocA_oxidoreduct"/>
</dbReference>
<dbReference type="InterPro" id="IPR036291">
    <property type="entry name" value="NAD(P)-bd_dom_sf"/>
</dbReference>
<dbReference type="InterPro" id="IPR055170">
    <property type="entry name" value="GFO_IDH_MocA-like_dom"/>
</dbReference>
<comment type="caution">
    <text evidence="3">The sequence shown here is derived from an EMBL/GenBank/DDBJ whole genome shotgun (WGS) entry which is preliminary data.</text>
</comment>
<dbReference type="InterPro" id="IPR000683">
    <property type="entry name" value="Gfo/Idh/MocA-like_OxRdtase_N"/>
</dbReference>
<dbReference type="Gene3D" id="3.30.360.10">
    <property type="entry name" value="Dihydrodipicolinate Reductase, domain 2"/>
    <property type="match status" value="1"/>
</dbReference>
<keyword evidence="4" id="KW-1185">Reference proteome</keyword>
<dbReference type="RefSeq" id="WP_094017491.1">
    <property type="nucleotide sequence ID" value="NZ_NMQW01000039.1"/>
</dbReference>
<evidence type="ECO:0000313" key="4">
    <source>
        <dbReference type="Proteomes" id="UP000215509"/>
    </source>
</evidence>